<dbReference type="Proteomes" id="UP000317638">
    <property type="component" value="Unassembled WGS sequence"/>
</dbReference>
<proteinExistence type="predicted"/>
<keyword evidence="1" id="KW-0175">Coiled coil</keyword>
<dbReference type="Pfam" id="PF14257">
    <property type="entry name" value="DUF4349"/>
    <property type="match status" value="1"/>
</dbReference>
<evidence type="ECO:0000313" key="6">
    <source>
        <dbReference type="Proteomes" id="UP000317638"/>
    </source>
</evidence>
<keyword evidence="3" id="KW-0472">Membrane</keyword>
<evidence type="ECO:0000259" key="4">
    <source>
        <dbReference type="Pfam" id="PF14257"/>
    </source>
</evidence>
<evidence type="ECO:0000256" key="2">
    <source>
        <dbReference type="SAM" id="MobiDB-lite"/>
    </source>
</evidence>
<organism evidence="5 6">
    <name type="scientific">Tessaracoccus rhinocerotis</name>
    <dbReference type="NCBI Taxonomy" id="1689449"/>
    <lineage>
        <taxon>Bacteria</taxon>
        <taxon>Bacillati</taxon>
        <taxon>Actinomycetota</taxon>
        <taxon>Actinomycetes</taxon>
        <taxon>Propionibacteriales</taxon>
        <taxon>Propionibacteriaceae</taxon>
        <taxon>Tessaracoccus</taxon>
    </lineage>
</organism>
<accession>A0A553JX29</accession>
<protein>
    <submittedName>
        <fullName evidence="5">DUF4349 domain-containing protein</fullName>
    </submittedName>
</protein>
<dbReference type="OrthoDB" id="186919at2"/>
<dbReference type="PROSITE" id="PS51257">
    <property type="entry name" value="PROKAR_LIPOPROTEIN"/>
    <property type="match status" value="1"/>
</dbReference>
<keyword evidence="3" id="KW-0812">Transmembrane</keyword>
<feature type="region of interest" description="Disordered" evidence="2">
    <location>
        <begin position="30"/>
        <end position="66"/>
    </location>
</feature>
<dbReference type="AlphaFoldDB" id="A0A553JX29"/>
<feature type="coiled-coil region" evidence="1">
    <location>
        <begin position="155"/>
        <end position="192"/>
    </location>
</feature>
<reference evidence="5 6" key="1">
    <citation type="submission" date="2019-07" db="EMBL/GenBank/DDBJ databases">
        <authorList>
            <person name="Zhou L.-Y."/>
        </authorList>
    </citation>
    <scope>NUCLEOTIDE SEQUENCE [LARGE SCALE GENOMIC DNA]</scope>
    <source>
        <strain evidence="5 6">YIM 101269</strain>
    </source>
</reference>
<evidence type="ECO:0000313" key="5">
    <source>
        <dbReference type="EMBL" id="TRY17019.1"/>
    </source>
</evidence>
<dbReference type="InterPro" id="IPR025645">
    <property type="entry name" value="DUF4349"/>
</dbReference>
<sequence>MVRDNILIRALVVPVVAVVALLGGCSSSVESAGDGSYAEHEPAPGKPMDGGQEGYPAEDGDTGEQEPMVIRTKTLRLEVAGTEDAVEEIRELTRSVSGTVSDMQVATDDGWVHRRDGDGEAMRGWVTVRVPSESYEDFLDSVLGLGTLEYQSEATEDVTQQHVDLSARLENLRAQEARLREFFDAAQNVEEMLAIEKELGRVRGEIESLDAQVTYLERQAAMATVTVELTEPRAVVTPQGPSWGFVEAVTNGFRGAAELLTGALTVAIATSPLWLTGLVLFLPIRAMVRRRRARAAAGAEEG</sequence>
<keyword evidence="6" id="KW-1185">Reference proteome</keyword>
<dbReference type="EMBL" id="VKKG01000006">
    <property type="protein sequence ID" value="TRY17019.1"/>
    <property type="molecule type" value="Genomic_DNA"/>
</dbReference>
<gene>
    <name evidence="5" type="ORF">FOJ82_14295</name>
</gene>
<comment type="caution">
    <text evidence="5">The sequence shown here is derived from an EMBL/GenBank/DDBJ whole genome shotgun (WGS) entry which is preliminary data.</text>
</comment>
<evidence type="ECO:0000256" key="3">
    <source>
        <dbReference type="SAM" id="Phobius"/>
    </source>
</evidence>
<keyword evidence="3" id="KW-1133">Transmembrane helix</keyword>
<evidence type="ECO:0000256" key="1">
    <source>
        <dbReference type="SAM" id="Coils"/>
    </source>
</evidence>
<dbReference type="RefSeq" id="WP_143939162.1">
    <property type="nucleotide sequence ID" value="NZ_VKKG01000006.1"/>
</dbReference>
<name>A0A553JX29_9ACTN</name>
<feature type="transmembrane region" description="Helical" evidence="3">
    <location>
        <begin position="259"/>
        <end position="284"/>
    </location>
</feature>
<feature type="domain" description="DUF4349" evidence="4">
    <location>
        <begin position="68"/>
        <end position="284"/>
    </location>
</feature>